<feature type="transmembrane region" description="Helical" evidence="9">
    <location>
        <begin position="451"/>
        <end position="469"/>
    </location>
</feature>
<evidence type="ECO:0000256" key="4">
    <source>
        <dbReference type="ARBA" id="ARBA00022692"/>
    </source>
</evidence>
<keyword evidence="3 11" id="KW-0808">Transferase</keyword>
<feature type="region of interest" description="Disordered" evidence="8">
    <location>
        <begin position="1"/>
        <end position="26"/>
    </location>
</feature>
<proteinExistence type="predicted"/>
<evidence type="ECO:0000256" key="6">
    <source>
        <dbReference type="ARBA" id="ARBA00023136"/>
    </source>
</evidence>
<evidence type="ECO:0000256" key="8">
    <source>
        <dbReference type="SAM" id="MobiDB-lite"/>
    </source>
</evidence>
<dbReference type="AlphaFoldDB" id="A0AAU8G517"/>
<keyword evidence="5 9" id="KW-1133">Transmembrane helix</keyword>
<comment type="subcellular location">
    <subcellularLocation>
        <location evidence="1">Cell membrane</location>
        <topology evidence="1">Multi-pass membrane protein</topology>
    </subcellularLocation>
</comment>
<keyword evidence="4 9" id="KW-0812">Transmembrane</keyword>
<evidence type="ECO:0000256" key="7">
    <source>
        <dbReference type="ARBA" id="ARBA00023315"/>
    </source>
</evidence>
<feature type="transmembrane region" description="Helical" evidence="9">
    <location>
        <begin position="213"/>
        <end position="232"/>
    </location>
</feature>
<name>A0AAU8G517_9MICO</name>
<feature type="transmembrane region" description="Helical" evidence="9">
    <location>
        <begin position="293"/>
        <end position="313"/>
    </location>
</feature>
<evidence type="ECO:0000313" key="11">
    <source>
        <dbReference type="EMBL" id="XCH31299.1"/>
    </source>
</evidence>
<feature type="transmembrane region" description="Helical" evidence="9">
    <location>
        <begin position="319"/>
        <end position="342"/>
    </location>
</feature>
<evidence type="ECO:0000256" key="3">
    <source>
        <dbReference type="ARBA" id="ARBA00022679"/>
    </source>
</evidence>
<feature type="transmembrane region" description="Helical" evidence="9">
    <location>
        <begin position="119"/>
        <end position="139"/>
    </location>
</feature>
<reference evidence="11" key="1">
    <citation type="submission" date="2024-06" db="EMBL/GenBank/DDBJ databases">
        <title>Complete genome sequence of the cellulolytic actinobacterium, Cellulosimicrobium ES-005.</title>
        <authorList>
            <person name="Matthews C.T."/>
            <person name="Underwood K.D."/>
            <person name="Ghanchi K.M."/>
            <person name="Fields S.D."/>
            <person name="Gardner S.G."/>
        </authorList>
    </citation>
    <scope>NUCLEOTIDE SEQUENCE</scope>
    <source>
        <strain evidence="11">ES-005</strain>
    </source>
</reference>
<feature type="transmembrane region" description="Helical" evidence="9">
    <location>
        <begin position="238"/>
        <end position="258"/>
    </location>
</feature>
<evidence type="ECO:0000256" key="2">
    <source>
        <dbReference type="ARBA" id="ARBA00022475"/>
    </source>
</evidence>
<keyword evidence="2" id="KW-1003">Cell membrane</keyword>
<dbReference type="PANTHER" id="PTHR23028:SF53">
    <property type="entry name" value="ACYL_TRANSF_3 DOMAIN-CONTAINING PROTEIN"/>
    <property type="match status" value="1"/>
</dbReference>
<dbReference type="InterPro" id="IPR036514">
    <property type="entry name" value="SGNH_hydro_sf"/>
</dbReference>
<sequence length="704" mass="71506">MTTTDEAPRPGTTPAGAGRPTLEEPRVVGHVRAPGAARRPGRPTVRYRRMPGLDGLRALAVLVVVAFHLAPATFPGGYVGVDVFFVLSGFLITTLLVREHRDRHHVGLRSFWARRARRLLPALGLVVAVCTAAAAVVGGDVLVGIGPQLLGAATFTSNWVDVASGATYSGALLPHLFGNLWSLAVEEQFYLLWPLVVVLLCVVRPLRRRAPWIVAGLGLVSAALMALLYAPGSDPTRVYVGTDTHLFALMAGAALAFWHVRPVQRPDVEPRAGADASALLPGGPRVRTPRGRVAVLGAGAVGAVVLVVAVATMRWDGELAYRGGLLVCAVAATAVLNAVVCLPGIGAQLDRGPLGWVGRRSYGLYLWHWPVLVLAAAALGTVVGPVTPGAVHPLVVVVTLAVTTVAAALSFRYVERPVLRRGLRGAARDLARRLQPTPGEAGPRVLTRRGWALAASCALVVGLSAAGVVNAPATTSVEQQIAAGEQVARATQAAPRAAAPAAGPEVSPPAAGPDPGPADAPAPGPEAAPAEAAAAPVAAPTGDQVTVVGDSVTLASAPALAAALPGTYVDGAVSRQVKDGPAALAAARDAGALRPYVVVSLGTNSTASAAAMDELLAAVGPGHRVVLVTGYADRPWVPGTNAEIVAAAGRHPGVVVADWSAAVAADPTVLGPDGVHPTDAGATAYTAVVVDGLTRAAALGSTTS</sequence>
<dbReference type="InterPro" id="IPR002656">
    <property type="entry name" value="Acyl_transf_3_dom"/>
</dbReference>
<keyword evidence="6 9" id="KW-0472">Membrane</keyword>
<dbReference type="GO" id="GO:0016747">
    <property type="term" value="F:acyltransferase activity, transferring groups other than amino-acyl groups"/>
    <property type="evidence" value="ECO:0007669"/>
    <property type="project" value="InterPro"/>
</dbReference>
<organism evidence="11">
    <name type="scientific">Cellulosimicrobium sp. ES-005</name>
    <dbReference type="NCBI Taxonomy" id="3163031"/>
    <lineage>
        <taxon>Bacteria</taxon>
        <taxon>Bacillati</taxon>
        <taxon>Actinomycetota</taxon>
        <taxon>Actinomycetes</taxon>
        <taxon>Micrococcales</taxon>
        <taxon>Promicromonosporaceae</taxon>
        <taxon>Cellulosimicrobium</taxon>
    </lineage>
</organism>
<feature type="compositionally biased region" description="Low complexity" evidence="8">
    <location>
        <begin position="492"/>
        <end position="505"/>
    </location>
</feature>
<feature type="compositionally biased region" description="Low complexity" evidence="8">
    <location>
        <begin position="527"/>
        <end position="536"/>
    </location>
</feature>
<evidence type="ECO:0000256" key="9">
    <source>
        <dbReference type="SAM" id="Phobius"/>
    </source>
</evidence>
<gene>
    <name evidence="11" type="ORF">ABRQ22_06335</name>
</gene>
<evidence type="ECO:0000256" key="1">
    <source>
        <dbReference type="ARBA" id="ARBA00004651"/>
    </source>
</evidence>
<feature type="domain" description="Acyltransferase 3" evidence="10">
    <location>
        <begin position="51"/>
        <end position="408"/>
    </location>
</feature>
<feature type="compositionally biased region" description="Pro residues" evidence="8">
    <location>
        <begin position="506"/>
        <end position="526"/>
    </location>
</feature>
<accession>A0AAU8G517</accession>
<dbReference type="PANTHER" id="PTHR23028">
    <property type="entry name" value="ACETYLTRANSFERASE"/>
    <property type="match status" value="1"/>
</dbReference>
<dbReference type="Gene3D" id="3.40.50.1110">
    <property type="entry name" value="SGNH hydrolase"/>
    <property type="match status" value="1"/>
</dbReference>
<keyword evidence="7 11" id="KW-0012">Acyltransferase</keyword>
<protein>
    <submittedName>
        <fullName evidence="11">Acyltransferase family protein</fullName>
        <ecNumber evidence="11">2.3.1.-</ecNumber>
    </submittedName>
</protein>
<feature type="transmembrane region" description="Helical" evidence="9">
    <location>
        <begin position="189"/>
        <end position="206"/>
    </location>
</feature>
<dbReference type="Pfam" id="PF01757">
    <property type="entry name" value="Acyl_transf_3"/>
    <property type="match status" value="1"/>
</dbReference>
<feature type="transmembrane region" description="Helical" evidence="9">
    <location>
        <begin position="362"/>
        <end position="384"/>
    </location>
</feature>
<dbReference type="EC" id="2.3.1.-" evidence="11"/>
<evidence type="ECO:0000256" key="5">
    <source>
        <dbReference type="ARBA" id="ARBA00022989"/>
    </source>
</evidence>
<feature type="transmembrane region" description="Helical" evidence="9">
    <location>
        <begin position="78"/>
        <end position="98"/>
    </location>
</feature>
<dbReference type="InterPro" id="IPR050879">
    <property type="entry name" value="Acyltransferase_3"/>
</dbReference>
<dbReference type="GO" id="GO:0009103">
    <property type="term" value="P:lipopolysaccharide biosynthetic process"/>
    <property type="evidence" value="ECO:0007669"/>
    <property type="project" value="TreeGrafter"/>
</dbReference>
<evidence type="ECO:0000259" key="10">
    <source>
        <dbReference type="Pfam" id="PF01757"/>
    </source>
</evidence>
<dbReference type="RefSeq" id="WP_353708935.1">
    <property type="nucleotide sequence ID" value="NZ_CP159290.1"/>
</dbReference>
<feature type="transmembrane region" description="Helical" evidence="9">
    <location>
        <begin position="390"/>
        <end position="414"/>
    </location>
</feature>
<feature type="transmembrane region" description="Helical" evidence="9">
    <location>
        <begin position="55"/>
        <end position="72"/>
    </location>
</feature>
<dbReference type="SUPFAM" id="SSF52266">
    <property type="entry name" value="SGNH hydrolase"/>
    <property type="match status" value="1"/>
</dbReference>
<dbReference type="GO" id="GO:0005886">
    <property type="term" value="C:plasma membrane"/>
    <property type="evidence" value="ECO:0007669"/>
    <property type="project" value="UniProtKB-SubCell"/>
</dbReference>
<dbReference type="EMBL" id="CP159290">
    <property type="protein sequence ID" value="XCH31299.1"/>
    <property type="molecule type" value="Genomic_DNA"/>
</dbReference>
<feature type="region of interest" description="Disordered" evidence="8">
    <location>
        <begin position="492"/>
        <end position="536"/>
    </location>
</feature>